<protein>
    <recommendedName>
        <fullName evidence="3">DUF551 domain-containing protein</fullName>
    </recommendedName>
</protein>
<accession>A0A346B156</accession>
<name>A0A346B156_9FIRM</name>
<evidence type="ECO:0000313" key="2">
    <source>
        <dbReference type="Proteomes" id="UP000254337"/>
    </source>
</evidence>
<dbReference type="Proteomes" id="UP000254337">
    <property type="component" value="Chromosome"/>
</dbReference>
<proteinExistence type="predicted"/>
<dbReference type="KEGG" id="meg:DKB62_09885"/>
<gene>
    <name evidence="1" type="ORF">DKB62_09885</name>
</gene>
<dbReference type="RefSeq" id="WP_107196339.1">
    <property type="nucleotide sequence ID" value="NZ_CP029462.1"/>
</dbReference>
<sequence>MKWIRPQDELPEAKYPFPGGKYSDNVLICQDGAFYIAHLESYQPGGYSLFITHDLEPHGVEVDVEEVTCWAPIPKPPKEWLNDEEEPPA</sequence>
<keyword evidence="2" id="KW-1185">Reference proteome</keyword>
<evidence type="ECO:0008006" key="3">
    <source>
        <dbReference type="Google" id="ProtNLM"/>
    </source>
</evidence>
<reference evidence="1 2" key="1">
    <citation type="submission" date="2018-05" db="EMBL/GenBank/DDBJ databases">
        <title>Complete genome sequence of Megasphaera sp. AJH120T, isolated from the ceca of a chicken.</title>
        <authorList>
            <person name="Maki J."/>
            <person name="Looft T."/>
        </authorList>
    </citation>
    <scope>NUCLEOTIDE SEQUENCE [LARGE SCALE GENOMIC DNA]</scope>
    <source>
        <strain evidence="1 2">AJH120</strain>
    </source>
</reference>
<dbReference type="AlphaFoldDB" id="A0A346B156"/>
<evidence type="ECO:0000313" key="1">
    <source>
        <dbReference type="EMBL" id="AXL21849.1"/>
    </source>
</evidence>
<organism evidence="1 2">
    <name type="scientific">Megasphaera stantonii</name>
    <dbReference type="NCBI Taxonomy" id="2144175"/>
    <lineage>
        <taxon>Bacteria</taxon>
        <taxon>Bacillati</taxon>
        <taxon>Bacillota</taxon>
        <taxon>Negativicutes</taxon>
        <taxon>Veillonellales</taxon>
        <taxon>Veillonellaceae</taxon>
        <taxon>Megasphaera</taxon>
    </lineage>
</organism>
<dbReference type="OrthoDB" id="1094072at2"/>
<dbReference type="EMBL" id="CP029462">
    <property type="protein sequence ID" value="AXL21849.1"/>
    <property type="molecule type" value="Genomic_DNA"/>
</dbReference>